<dbReference type="WBParaSite" id="sdigi.contig164.g5516.t1">
    <property type="protein sequence ID" value="sdigi.contig164.g5516.t1"/>
    <property type="gene ID" value="sdigi.contig164.g5516"/>
</dbReference>
<keyword evidence="3" id="KW-1185">Reference proteome</keyword>
<dbReference type="SUPFAM" id="SSF143503">
    <property type="entry name" value="PUG domain-like"/>
    <property type="match status" value="1"/>
</dbReference>
<feature type="transmembrane region" description="Helical" evidence="1">
    <location>
        <begin position="86"/>
        <end position="106"/>
    </location>
</feature>
<evidence type="ECO:0000313" key="4">
    <source>
        <dbReference type="WBParaSite" id="sdigi.contig164.g5516.t1"/>
    </source>
</evidence>
<dbReference type="InterPro" id="IPR036339">
    <property type="entry name" value="PUB-like_dom_sf"/>
</dbReference>
<dbReference type="PANTHER" id="PTHR23153">
    <property type="entry name" value="UBX-RELATED"/>
    <property type="match status" value="1"/>
</dbReference>
<dbReference type="InterPro" id="IPR018997">
    <property type="entry name" value="PUB_domain"/>
</dbReference>
<reference evidence="4" key="1">
    <citation type="submission" date="2022-11" db="UniProtKB">
        <authorList>
            <consortium name="WormBaseParasite"/>
        </authorList>
    </citation>
    <scope>IDENTIFICATION</scope>
</reference>
<dbReference type="Proteomes" id="UP000887581">
    <property type="component" value="Unplaced"/>
</dbReference>
<dbReference type="SMART" id="SM00580">
    <property type="entry name" value="PUG"/>
    <property type="match status" value="1"/>
</dbReference>
<keyword evidence="1" id="KW-0472">Membrane</keyword>
<dbReference type="InterPro" id="IPR029071">
    <property type="entry name" value="Ubiquitin-like_domsf"/>
</dbReference>
<dbReference type="InterPro" id="IPR001012">
    <property type="entry name" value="UBX_dom"/>
</dbReference>
<sequence length="434" mass="49626">MDRLKKFLNEKKVNKNFKRAGAGYRLTDSTSSAVSSRSIPAQQHISQLPPAERIAAADIAAQAAYKRMNLGVTQESLTQRNIRMRGLLLASLAFEITVYEMAFAYYCIALKELEKEKELEKCADDKMDAAPVTQVIEKREFEHSDAISGVYFTCDLLGEDQQLTKNEIREKVENFLRSQLLADDPLVASALMIFSLNGPDKRQNASETIQRYLRNLIEDPNENKFHCIRVNNKVFQERVSSANGGKEFLLACGFEEKDLIINEGQERFLVIPDDKAMDTESLIQALEILQSGQSVPLKLSRNAALTTLRTREMREKDEMLRSYRYSYTLIRIRFPDRHLLQGTFGCQEPFSAVRNFVEQHVTNIEPMLFFLKDPISGKAISDDTKTLNELNLFPAAVLHFEWDSDVENELLRLGRQVLYLDQRYVETAQPFVAT</sequence>
<feature type="domain" description="UBX" evidence="2">
    <location>
        <begin position="323"/>
        <end position="400"/>
    </location>
</feature>
<dbReference type="PROSITE" id="PS50033">
    <property type="entry name" value="UBX"/>
    <property type="match status" value="1"/>
</dbReference>
<dbReference type="PANTHER" id="PTHR23153:SF38">
    <property type="entry name" value="UBX DOMAIN-CONTAINING PROTEIN 6"/>
    <property type="match status" value="1"/>
</dbReference>
<keyword evidence="1" id="KW-0812">Transmembrane</keyword>
<accession>A0A915PLE5</accession>
<evidence type="ECO:0000259" key="2">
    <source>
        <dbReference type="PROSITE" id="PS50033"/>
    </source>
</evidence>
<proteinExistence type="predicted"/>
<evidence type="ECO:0000313" key="3">
    <source>
        <dbReference type="Proteomes" id="UP000887581"/>
    </source>
</evidence>
<dbReference type="Pfam" id="PF00789">
    <property type="entry name" value="UBX"/>
    <property type="match status" value="1"/>
</dbReference>
<dbReference type="Gene3D" id="1.20.58.2190">
    <property type="match status" value="1"/>
</dbReference>
<evidence type="ECO:0000256" key="1">
    <source>
        <dbReference type="SAM" id="Phobius"/>
    </source>
</evidence>
<dbReference type="CDD" id="cd10460">
    <property type="entry name" value="PUB_UBXD1"/>
    <property type="match status" value="1"/>
</dbReference>
<dbReference type="Pfam" id="PF09409">
    <property type="entry name" value="PUB"/>
    <property type="match status" value="1"/>
</dbReference>
<keyword evidence="1" id="KW-1133">Transmembrane helix</keyword>
<organism evidence="3 4">
    <name type="scientific">Setaria digitata</name>
    <dbReference type="NCBI Taxonomy" id="48799"/>
    <lineage>
        <taxon>Eukaryota</taxon>
        <taxon>Metazoa</taxon>
        <taxon>Ecdysozoa</taxon>
        <taxon>Nematoda</taxon>
        <taxon>Chromadorea</taxon>
        <taxon>Rhabditida</taxon>
        <taxon>Spirurina</taxon>
        <taxon>Spiruromorpha</taxon>
        <taxon>Filarioidea</taxon>
        <taxon>Setariidae</taxon>
        <taxon>Setaria</taxon>
    </lineage>
</organism>
<dbReference type="SUPFAM" id="SSF54236">
    <property type="entry name" value="Ubiquitin-like"/>
    <property type="match status" value="1"/>
</dbReference>
<dbReference type="Gene3D" id="3.10.20.90">
    <property type="entry name" value="Phosphatidylinositol 3-kinase Catalytic Subunit, Chain A, domain 1"/>
    <property type="match status" value="1"/>
</dbReference>
<dbReference type="GO" id="GO:0005737">
    <property type="term" value="C:cytoplasm"/>
    <property type="evidence" value="ECO:0007669"/>
    <property type="project" value="TreeGrafter"/>
</dbReference>
<dbReference type="InterPro" id="IPR042774">
    <property type="entry name" value="UBXN6_PUB"/>
</dbReference>
<dbReference type="SMART" id="SM00166">
    <property type="entry name" value="UBX"/>
    <property type="match status" value="1"/>
</dbReference>
<name>A0A915PLE5_9BILA</name>
<dbReference type="AlphaFoldDB" id="A0A915PLE5"/>
<protein>
    <submittedName>
        <fullName evidence="4">UBX domain-containing protein</fullName>
    </submittedName>
</protein>